<accession>A0A834FFC8</accession>
<dbReference type="Proteomes" id="UP000646548">
    <property type="component" value="Unassembled WGS sequence"/>
</dbReference>
<protein>
    <submittedName>
        <fullName evidence="1">Uncharacterized protein</fullName>
    </submittedName>
</protein>
<name>A0A834FFC8_ORYME</name>
<proteinExistence type="predicted"/>
<evidence type="ECO:0000313" key="1">
    <source>
        <dbReference type="EMBL" id="KAF6732809.1"/>
    </source>
</evidence>
<dbReference type="EMBL" id="WKFB01000182">
    <property type="protein sequence ID" value="KAF6732809.1"/>
    <property type="molecule type" value="Genomic_DNA"/>
</dbReference>
<comment type="caution">
    <text evidence="1">The sequence shown here is derived from an EMBL/GenBank/DDBJ whole genome shotgun (WGS) entry which is preliminary data.</text>
</comment>
<organism evidence="1 2">
    <name type="scientific">Oryzias melastigma</name>
    <name type="common">Marine medaka</name>
    <dbReference type="NCBI Taxonomy" id="30732"/>
    <lineage>
        <taxon>Eukaryota</taxon>
        <taxon>Metazoa</taxon>
        <taxon>Chordata</taxon>
        <taxon>Craniata</taxon>
        <taxon>Vertebrata</taxon>
        <taxon>Euteleostomi</taxon>
        <taxon>Actinopterygii</taxon>
        <taxon>Neopterygii</taxon>
        <taxon>Teleostei</taxon>
        <taxon>Neoteleostei</taxon>
        <taxon>Acanthomorphata</taxon>
        <taxon>Ovalentaria</taxon>
        <taxon>Atherinomorphae</taxon>
        <taxon>Beloniformes</taxon>
        <taxon>Adrianichthyidae</taxon>
        <taxon>Oryziinae</taxon>
        <taxon>Oryzias</taxon>
    </lineage>
</organism>
<evidence type="ECO:0000313" key="2">
    <source>
        <dbReference type="Proteomes" id="UP000646548"/>
    </source>
</evidence>
<dbReference type="AlphaFoldDB" id="A0A834FFC8"/>
<reference evidence="1" key="1">
    <citation type="journal article" name="BMC Genomics">
        <title>Long-read sequencing and de novo genome assembly of marine medaka (Oryzias melastigma).</title>
        <authorList>
            <person name="Liang P."/>
            <person name="Saqib H.S.A."/>
            <person name="Ni X."/>
            <person name="Shen Y."/>
        </authorList>
    </citation>
    <scope>NUCLEOTIDE SEQUENCE</scope>
    <source>
        <strain evidence="1">Bigg-433</strain>
    </source>
</reference>
<gene>
    <name evidence="1" type="ORF">FQA47_012865</name>
</gene>
<sequence length="73" mass="8319">MLLPEAQRKVWTRNCRNVLMKVPGESLSWNTCGCSDAAVTLQHDASRSCTDIQTRDGRRAFQLWHNTFPSAVR</sequence>